<organism evidence="1 2">
    <name type="scientific">Eucalyptus globulus</name>
    <name type="common">Tasmanian blue gum</name>
    <dbReference type="NCBI Taxonomy" id="34317"/>
    <lineage>
        <taxon>Eukaryota</taxon>
        <taxon>Viridiplantae</taxon>
        <taxon>Streptophyta</taxon>
        <taxon>Embryophyta</taxon>
        <taxon>Tracheophyta</taxon>
        <taxon>Spermatophyta</taxon>
        <taxon>Magnoliopsida</taxon>
        <taxon>eudicotyledons</taxon>
        <taxon>Gunneridae</taxon>
        <taxon>Pentapetalae</taxon>
        <taxon>rosids</taxon>
        <taxon>malvids</taxon>
        <taxon>Myrtales</taxon>
        <taxon>Myrtaceae</taxon>
        <taxon>Myrtoideae</taxon>
        <taxon>Eucalypteae</taxon>
        <taxon>Eucalyptus</taxon>
    </lineage>
</organism>
<reference evidence="1 2" key="1">
    <citation type="submission" date="2024-11" db="EMBL/GenBank/DDBJ databases">
        <title>Chromosome-level genome assembly of Eucalyptus globulus Labill. provides insights into its genome evolution.</title>
        <authorList>
            <person name="Li X."/>
        </authorList>
    </citation>
    <scope>NUCLEOTIDE SEQUENCE [LARGE SCALE GENOMIC DNA]</scope>
    <source>
        <strain evidence="1">CL2024</strain>
        <tissue evidence="1">Fresh tender leaves</tissue>
    </source>
</reference>
<proteinExistence type="predicted"/>
<gene>
    <name evidence="1" type="ORF">ACJRO7_019856</name>
</gene>
<comment type="caution">
    <text evidence="1">The sequence shown here is derived from an EMBL/GenBank/DDBJ whole genome shotgun (WGS) entry which is preliminary data.</text>
</comment>
<accession>A0ABD3KJ96</accession>
<evidence type="ECO:0000313" key="1">
    <source>
        <dbReference type="EMBL" id="KAL3738389.1"/>
    </source>
</evidence>
<evidence type="ECO:0000313" key="2">
    <source>
        <dbReference type="Proteomes" id="UP001634007"/>
    </source>
</evidence>
<protein>
    <submittedName>
        <fullName evidence="1">Uncharacterized protein</fullName>
    </submittedName>
</protein>
<dbReference type="EMBL" id="JBJKBG010000005">
    <property type="protein sequence ID" value="KAL3738389.1"/>
    <property type="molecule type" value="Genomic_DNA"/>
</dbReference>
<name>A0ABD3KJ96_EUCGL</name>
<sequence>MCRSTDFPHLRPTPAGDRLDLKAFYVRFSAHRPAPEPGPGPFPDSLTLLYLPGAAGWPLEIDGAKVRPDHPAFLTLHRVVAPSRGGGCGGGGDVVYGSRDRVRAAPGLRFEVYLGGEKALRGSFRRDEEREWRLECACALEREVLAGAGWVSEVCAAEEGGRVAMSERVEMVARKRRGRKGGRGFYGLEEIPEESETESESEDDMGGGGACCCCGDGEGECGSDGRDDDDMEWPDGEDWEVNTEGVRWAVDVGIWVACLGVGYLVSKASAKSLRRRRFL</sequence>
<keyword evidence="2" id="KW-1185">Reference proteome</keyword>
<dbReference type="PANTHER" id="PTHR37244">
    <property type="entry name" value="NADP-SPECIFIC GLUTAMATE DEHYDROGENASE"/>
    <property type="match status" value="1"/>
</dbReference>
<dbReference type="PANTHER" id="PTHR37244:SF1">
    <property type="entry name" value="NADP-SPECIFIC GLUTAMATE DEHYDROGENASE"/>
    <property type="match status" value="1"/>
</dbReference>
<dbReference type="AlphaFoldDB" id="A0ABD3KJ96"/>
<dbReference type="Proteomes" id="UP001634007">
    <property type="component" value="Unassembled WGS sequence"/>
</dbReference>